<comment type="cofactor">
    <cofactor evidence="1">
        <name>Ca(2+)</name>
        <dbReference type="ChEBI" id="CHEBI:29108"/>
    </cofactor>
</comment>
<gene>
    <name evidence="15" type="ORF">KFL_001770130</name>
</gene>
<dbReference type="GO" id="GO:0006563">
    <property type="term" value="P:L-serine metabolic process"/>
    <property type="evidence" value="ECO:0007669"/>
    <property type="project" value="UniProtKB-ARBA"/>
</dbReference>
<evidence type="ECO:0000256" key="1">
    <source>
        <dbReference type="ARBA" id="ARBA00001913"/>
    </source>
</evidence>
<evidence type="ECO:0000259" key="14">
    <source>
        <dbReference type="Pfam" id="PF00291"/>
    </source>
</evidence>
<comment type="cofactor">
    <cofactor evidence="4">
        <name>Mg(2+)</name>
        <dbReference type="ChEBI" id="CHEBI:18420"/>
    </cofactor>
</comment>
<comment type="cofactor">
    <cofactor evidence="3">
        <name>Mn(2+)</name>
        <dbReference type="ChEBI" id="CHEBI:29035"/>
    </cofactor>
</comment>
<evidence type="ECO:0000256" key="7">
    <source>
        <dbReference type="ARBA" id="ARBA00022898"/>
    </source>
</evidence>
<keyword evidence="6" id="KW-0460">Magnesium</keyword>
<dbReference type="InterPro" id="IPR001926">
    <property type="entry name" value="TrpB-like_PALP"/>
</dbReference>
<evidence type="ECO:0000256" key="9">
    <source>
        <dbReference type="ARBA" id="ARBA00053278"/>
    </source>
</evidence>
<proteinExistence type="inferred from homology"/>
<dbReference type="GO" id="GO:0030378">
    <property type="term" value="F:serine racemase activity"/>
    <property type="evidence" value="ECO:0000318"/>
    <property type="project" value="GO_Central"/>
</dbReference>
<dbReference type="FunFam" id="3.40.50.1100:FF:000005">
    <property type="entry name" value="Threonine dehydratase catabolic"/>
    <property type="match status" value="1"/>
</dbReference>
<dbReference type="PROSITE" id="PS00165">
    <property type="entry name" value="DEHYDRATASE_SER_THR"/>
    <property type="match status" value="1"/>
</dbReference>
<dbReference type="GO" id="GO:0000287">
    <property type="term" value="F:magnesium ion binding"/>
    <property type="evidence" value="ECO:0000318"/>
    <property type="project" value="GO_Central"/>
</dbReference>
<evidence type="ECO:0000256" key="6">
    <source>
        <dbReference type="ARBA" id="ARBA00022842"/>
    </source>
</evidence>
<dbReference type="FunFam" id="3.40.50.1100:FF:000007">
    <property type="entry name" value="L-threonine dehydratase catabolic TdcB"/>
    <property type="match status" value="1"/>
</dbReference>
<dbReference type="PANTHER" id="PTHR43050:SF1">
    <property type="entry name" value="SERINE RACEMASE"/>
    <property type="match status" value="1"/>
</dbReference>
<evidence type="ECO:0000256" key="5">
    <source>
        <dbReference type="ARBA" id="ARBA00010869"/>
    </source>
</evidence>
<evidence type="ECO:0000313" key="16">
    <source>
        <dbReference type="Proteomes" id="UP000054558"/>
    </source>
</evidence>
<reference evidence="15 16" key="1">
    <citation type="journal article" date="2014" name="Nat. Commun.">
        <title>Klebsormidium flaccidum genome reveals primary factors for plant terrestrial adaptation.</title>
        <authorList>
            <person name="Hori K."/>
            <person name="Maruyama F."/>
            <person name="Fujisawa T."/>
            <person name="Togashi T."/>
            <person name="Yamamoto N."/>
            <person name="Seo M."/>
            <person name="Sato S."/>
            <person name="Yamada T."/>
            <person name="Mori H."/>
            <person name="Tajima N."/>
            <person name="Moriyama T."/>
            <person name="Ikeuchi M."/>
            <person name="Watanabe M."/>
            <person name="Wada H."/>
            <person name="Kobayashi K."/>
            <person name="Saito M."/>
            <person name="Masuda T."/>
            <person name="Sasaki-Sekimoto Y."/>
            <person name="Mashiguchi K."/>
            <person name="Awai K."/>
            <person name="Shimojima M."/>
            <person name="Masuda S."/>
            <person name="Iwai M."/>
            <person name="Nobusawa T."/>
            <person name="Narise T."/>
            <person name="Kondo S."/>
            <person name="Saito H."/>
            <person name="Sato R."/>
            <person name="Murakawa M."/>
            <person name="Ihara Y."/>
            <person name="Oshima-Yamada Y."/>
            <person name="Ohtaka K."/>
            <person name="Satoh M."/>
            <person name="Sonobe K."/>
            <person name="Ishii M."/>
            <person name="Ohtani R."/>
            <person name="Kanamori-Sato M."/>
            <person name="Honoki R."/>
            <person name="Miyazaki D."/>
            <person name="Mochizuki H."/>
            <person name="Umetsu J."/>
            <person name="Higashi K."/>
            <person name="Shibata D."/>
            <person name="Kamiya Y."/>
            <person name="Sato N."/>
            <person name="Nakamura Y."/>
            <person name="Tabata S."/>
            <person name="Ida S."/>
            <person name="Kurokawa K."/>
            <person name="Ohta H."/>
        </authorList>
    </citation>
    <scope>NUCLEOTIDE SEQUENCE [LARGE SCALE GENOMIC DNA]</scope>
    <source>
        <strain evidence="15 16">NIES-2285</strain>
    </source>
</reference>
<protein>
    <recommendedName>
        <fullName evidence="12">Serine racemase</fullName>
        <ecNumber evidence="10">4.3.1.18</ecNumber>
        <ecNumber evidence="11">5.1.1.18</ecNumber>
    </recommendedName>
    <alternativeName>
        <fullName evidence="13">D-serine dehydratase</fullName>
    </alternativeName>
</protein>
<dbReference type="Pfam" id="PF00291">
    <property type="entry name" value="PALP"/>
    <property type="match status" value="1"/>
</dbReference>
<dbReference type="EMBL" id="DF237126">
    <property type="protein sequence ID" value="GAQ84128.1"/>
    <property type="molecule type" value="Genomic_DNA"/>
</dbReference>
<evidence type="ECO:0000256" key="10">
    <source>
        <dbReference type="ARBA" id="ARBA00066349"/>
    </source>
</evidence>
<accession>A0A1Y1I7P4</accession>
<keyword evidence="8" id="KW-0456">Lyase</keyword>
<evidence type="ECO:0000256" key="3">
    <source>
        <dbReference type="ARBA" id="ARBA00001936"/>
    </source>
</evidence>
<evidence type="ECO:0000256" key="13">
    <source>
        <dbReference type="ARBA" id="ARBA00081761"/>
    </source>
</evidence>
<dbReference type="GO" id="GO:0070179">
    <property type="term" value="P:D-serine biosynthetic process"/>
    <property type="evidence" value="ECO:0000318"/>
    <property type="project" value="GO_Central"/>
</dbReference>
<dbReference type="GO" id="GO:0030170">
    <property type="term" value="F:pyridoxal phosphate binding"/>
    <property type="evidence" value="ECO:0000318"/>
    <property type="project" value="GO_Central"/>
</dbReference>
<dbReference type="Proteomes" id="UP000054558">
    <property type="component" value="Unassembled WGS sequence"/>
</dbReference>
<comment type="function">
    <text evidence="9">Catalyzes the synthesis of D-serine from L-serine. Has dehydratase activity towards both L-serine and D-serine.</text>
</comment>
<feature type="domain" description="Tryptophan synthase beta chain-like PALP" evidence="14">
    <location>
        <begin position="25"/>
        <end position="315"/>
    </location>
</feature>
<keyword evidence="7" id="KW-0663">Pyridoxal phosphate</keyword>
<organism evidence="15 16">
    <name type="scientific">Klebsormidium nitens</name>
    <name type="common">Green alga</name>
    <name type="synonym">Ulothrix nitens</name>
    <dbReference type="NCBI Taxonomy" id="105231"/>
    <lineage>
        <taxon>Eukaryota</taxon>
        <taxon>Viridiplantae</taxon>
        <taxon>Streptophyta</taxon>
        <taxon>Klebsormidiophyceae</taxon>
        <taxon>Klebsormidiales</taxon>
        <taxon>Klebsormidiaceae</taxon>
        <taxon>Klebsormidium</taxon>
    </lineage>
</organism>
<dbReference type="PANTHER" id="PTHR43050">
    <property type="entry name" value="SERINE / THREONINE RACEMASE FAMILY MEMBER"/>
    <property type="match status" value="1"/>
</dbReference>
<keyword evidence="16" id="KW-1185">Reference proteome</keyword>
<comment type="similarity">
    <text evidence="5">Belongs to the serine/threonine dehydratase family.</text>
</comment>
<evidence type="ECO:0000256" key="8">
    <source>
        <dbReference type="ARBA" id="ARBA00023239"/>
    </source>
</evidence>
<evidence type="ECO:0000256" key="2">
    <source>
        <dbReference type="ARBA" id="ARBA00001933"/>
    </source>
</evidence>
<evidence type="ECO:0000256" key="4">
    <source>
        <dbReference type="ARBA" id="ARBA00001946"/>
    </source>
</evidence>
<dbReference type="OMA" id="LIHPFDH"/>
<dbReference type="GO" id="GO:0008721">
    <property type="term" value="F:D-serine ammonia-lyase activity"/>
    <property type="evidence" value="ECO:0000318"/>
    <property type="project" value="GO_Central"/>
</dbReference>
<sequence length="333" mass="34610">MAPSMTYAADIDSIKDAQKRIAPYAHVTPVLTSSSVDGLAKGRSLHFKCEVFQKGGSFKFRGACNSIFSLSDEDARHGVVTHSSGNHAAACALAASLRNISAHIVVPNGAPECKVAAVRRYGGDVVFCEPTLQAREEAASLIQKKTGAIMIPPFNYGPTISGQGTIALELLEQVPDLEAIVVPISGGGMISGIAIAAKALKPGIRIIAAEPAGANDAALSKAAGKCIPCTAPKTIADGLRASLGDLTWPVVRDLVDAVVTVDDKEIVAAMKVVYEQLKVAVEPSGAVGLAAVLSSAFHENEEWKDVKNVGVVLCGGNLDLSVLWDALNKSCLT</sequence>
<dbReference type="EC" id="4.3.1.18" evidence="10"/>
<dbReference type="GO" id="GO:0005524">
    <property type="term" value="F:ATP binding"/>
    <property type="evidence" value="ECO:0000318"/>
    <property type="project" value="GO_Central"/>
</dbReference>
<dbReference type="InterPro" id="IPR036052">
    <property type="entry name" value="TrpB-like_PALP_sf"/>
</dbReference>
<dbReference type="AlphaFoldDB" id="A0A1Y1I7P4"/>
<dbReference type="GO" id="GO:0003941">
    <property type="term" value="F:L-serine ammonia-lyase activity"/>
    <property type="evidence" value="ECO:0000318"/>
    <property type="project" value="GO_Central"/>
</dbReference>
<dbReference type="CDD" id="cd01562">
    <property type="entry name" value="Thr-dehyd"/>
    <property type="match status" value="1"/>
</dbReference>
<evidence type="ECO:0000313" key="15">
    <source>
        <dbReference type="EMBL" id="GAQ84128.1"/>
    </source>
</evidence>
<evidence type="ECO:0000256" key="12">
    <source>
        <dbReference type="ARBA" id="ARBA00070760"/>
    </source>
</evidence>
<name>A0A1Y1I7P4_KLENI</name>
<dbReference type="STRING" id="105231.A0A1Y1I7P4"/>
<dbReference type="InterPro" id="IPR000634">
    <property type="entry name" value="Ser/Thr_deHydtase_PyrdxlP-BS"/>
</dbReference>
<dbReference type="Gene3D" id="3.40.50.1100">
    <property type="match status" value="2"/>
</dbReference>
<dbReference type="OrthoDB" id="4418812at2759"/>
<comment type="cofactor">
    <cofactor evidence="2">
        <name>pyridoxal 5'-phosphate</name>
        <dbReference type="ChEBI" id="CHEBI:597326"/>
    </cofactor>
</comment>
<evidence type="ECO:0000256" key="11">
    <source>
        <dbReference type="ARBA" id="ARBA00066592"/>
    </source>
</evidence>
<dbReference type="SUPFAM" id="SSF53686">
    <property type="entry name" value="Tryptophan synthase beta subunit-like PLP-dependent enzymes"/>
    <property type="match status" value="1"/>
</dbReference>
<dbReference type="EC" id="5.1.1.18" evidence="11"/>